<dbReference type="PANTHER" id="PTHR30605">
    <property type="entry name" value="ANHYDRO-N-ACETYLMURAMIC ACID KINASE"/>
    <property type="match status" value="1"/>
</dbReference>
<dbReference type="InterPro" id="IPR005338">
    <property type="entry name" value="Anhydro_N_Ac-Mur_kinase"/>
</dbReference>
<protein>
    <submittedName>
        <fullName evidence="3">Anhydro-N-acetylmuramic acid kinase</fullName>
    </submittedName>
</protein>
<dbReference type="RefSeq" id="WP_106355591.1">
    <property type="nucleotide sequence ID" value="NZ_PVTP01000003.1"/>
</dbReference>
<proteinExistence type="predicted"/>
<dbReference type="GO" id="GO:0016773">
    <property type="term" value="F:phosphotransferase activity, alcohol group as acceptor"/>
    <property type="evidence" value="ECO:0007669"/>
    <property type="project" value="InterPro"/>
</dbReference>
<dbReference type="SUPFAM" id="SSF53067">
    <property type="entry name" value="Actin-like ATPase domain"/>
    <property type="match status" value="1"/>
</dbReference>
<gene>
    <name evidence="3" type="ORF">CLV80_103114</name>
</gene>
<keyword evidence="4" id="KW-1185">Reference proteome</keyword>
<evidence type="ECO:0000313" key="4">
    <source>
        <dbReference type="Proteomes" id="UP000238007"/>
    </source>
</evidence>
<evidence type="ECO:0000313" key="3">
    <source>
        <dbReference type="EMBL" id="PRY78789.1"/>
    </source>
</evidence>
<dbReference type="PANTHER" id="PTHR30605:SF0">
    <property type="entry name" value="ANHYDRO-N-ACETYLMURAMIC ACID KINASE"/>
    <property type="match status" value="1"/>
</dbReference>
<dbReference type="GO" id="GO:0006040">
    <property type="term" value="P:amino sugar metabolic process"/>
    <property type="evidence" value="ECO:0007669"/>
    <property type="project" value="InterPro"/>
</dbReference>
<evidence type="ECO:0000256" key="2">
    <source>
        <dbReference type="SAM" id="MobiDB-lite"/>
    </source>
</evidence>
<dbReference type="OrthoDB" id="9763949at2"/>
<reference evidence="3 4" key="1">
    <citation type="submission" date="2018-03" db="EMBL/GenBank/DDBJ databases">
        <title>Genomic Encyclopedia of Archaeal and Bacterial Type Strains, Phase II (KMG-II): from individual species to whole genera.</title>
        <authorList>
            <person name="Goeker M."/>
        </authorList>
    </citation>
    <scope>NUCLEOTIDE SEQUENCE [LARGE SCALE GENOMIC DNA]</scope>
    <source>
        <strain evidence="3 4">DSM 101533</strain>
    </source>
</reference>
<feature type="compositionally biased region" description="Polar residues" evidence="2">
    <location>
        <begin position="346"/>
        <end position="355"/>
    </location>
</feature>
<keyword evidence="3" id="KW-0808">Transferase</keyword>
<dbReference type="GO" id="GO:0005524">
    <property type="term" value="F:ATP binding"/>
    <property type="evidence" value="ECO:0007669"/>
    <property type="project" value="InterPro"/>
</dbReference>
<feature type="region of interest" description="Disordered" evidence="2">
    <location>
        <begin position="346"/>
        <end position="378"/>
    </location>
</feature>
<dbReference type="GO" id="GO:0009254">
    <property type="term" value="P:peptidoglycan turnover"/>
    <property type="evidence" value="ECO:0007669"/>
    <property type="project" value="InterPro"/>
</dbReference>
<keyword evidence="1" id="KW-0119">Carbohydrate metabolism</keyword>
<comment type="caution">
    <text evidence="3">The sequence shown here is derived from an EMBL/GenBank/DDBJ whole genome shotgun (WGS) entry which is preliminary data.</text>
</comment>
<accession>A0A2T0W1D2</accession>
<dbReference type="Gene3D" id="3.30.420.40">
    <property type="match status" value="2"/>
</dbReference>
<keyword evidence="3" id="KW-0418">Kinase</keyword>
<dbReference type="AlphaFoldDB" id="A0A2T0W1D2"/>
<sequence>MLKTGFVKALGTMSGTSLDGVDAAVIETDGVTIKAFGTSDYRPYSAPEQLILRDHLGRWPEDGVSHAAKVVEDAHIAIMSSFADVDVAGFHGQTLAHDPGGRGTHQCGDGQRLADELGFPVIWDLRANDVAQGGQGAPLAPFYHFALAKWIGADTPVAFLNLGGVGNITWVDPKYDDPASDGALLAFDTGPANAPINDAMQERLGIGYDTEGQLAAQGTPEPDIIAAFLANPYFSRLPPKSLDRDEFVGLSAAVTGLSNADAIATLTKAVTESVAHAITQCPKIPARLLLCGGGRKNVTVMNELKAATGCDVIAVEDVGLDGDMLEAQAFAFLAVRAARGLPISAPKTTGVNRPTTGGRAAMPGDSVEMAPSRNLHPK</sequence>
<dbReference type="GO" id="GO:0016301">
    <property type="term" value="F:kinase activity"/>
    <property type="evidence" value="ECO:0007669"/>
    <property type="project" value="UniProtKB-KW"/>
</dbReference>
<organism evidence="3 4">
    <name type="scientific">Yoonia maritima</name>
    <dbReference type="NCBI Taxonomy" id="1435347"/>
    <lineage>
        <taxon>Bacteria</taxon>
        <taxon>Pseudomonadati</taxon>
        <taxon>Pseudomonadota</taxon>
        <taxon>Alphaproteobacteria</taxon>
        <taxon>Rhodobacterales</taxon>
        <taxon>Paracoccaceae</taxon>
        <taxon>Yoonia</taxon>
    </lineage>
</organism>
<name>A0A2T0W1D2_9RHOB</name>
<dbReference type="InterPro" id="IPR043129">
    <property type="entry name" value="ATPase_NBD"/>
</dbReference>
<dbReference type="Pfam" id="PF03702">
    <property type="entry name" value="AnmK"/>
    <property type="match status" value="1"/>
</dbReference>
<dbReference type="Proteomes" id="UP000238007">
    <property type="component" value="Unassembled WGS sequence"/>
</dbReference>
<dbReference type="NCBIfam" id="NF007141">
    <property type="entry name" value="PRK09585.1-5"/>
    <property type="match status" value="1"/>
</dbReference>
<evidence type="ECO:0000256" key="1">
    <source>
        <dbReference type="ARBA" id="ARBA00023277"/>
    </source>
</evidence>
<dbReference type="EMBL" id="PVTP01000003">
    <property type="protein sequence ID" value="PRY78789.1"/>
    <property type="molecule type" value="Genomic_DNA"/>
</dbReference>